<name>A0A7W8HJC3_9BURK</name>
<dbReference type="InterPro" id="IPR046730">
    <property type="entry name" value="DUF6622"/>
</dbReference>
<organism evidence="2 3">
    <name type="scientific">Quisquiliibacterium transsilvanicum</name>
    <dbReference type="NCBI Taxonomy" id="1549638"/>
    <lineage>
        <taxon>Bacteria</taxon>
        <taxon>Pseudomonadati</taxon>
        <taxon>Pseudomonadota</taxon>
        <taxon>Betaproteobacteria</taxon>
        <taxon>Burkholderiales</taxon>
        <taxon>Burkholderiaceae</taxon>
        <taxon>Quisquiliibacterium</taxon>
    </lineage>
</organism>
<reference evidence="2 3" key="1">
    <citation type="submission" date="2020-08" db="EMBL/GenBank/DDBJ databases">
        <title>Genomic Encyclopedia of Type Strains, Phase IV (KMG-IV): sequencing the most valuable type-strain genomes for metagenomic binning, comparative biology and taxonomic classification.</title>
        <authorList>
            <person name="Goeker M."/>
        </authorList>
    </citation>
    <scope>NUCLEOTIDE SEQUENCE [LARGE SCALE GENOMIC DNA]</scope>
    <source>
        <strain evidence="2 3">DSM 29781</strain>
    </source>
</reference>
<accession>A0A7W8HJC3</accession>
<dbReference type="Pfam" id="PF20327">
    <property type="entry name" value="DUF6622"/>
    <property type="match status" value="1"/>
</dbReference>
<comment type="caution">
    <text evidence="2">The sequence shown here is derived from an EMBL/GenBank/DDBJ whole genome shotgun (WGS) entry which is preliminary data.</text>
</comment>
<evidence type="ECO:0000256" key="1">
    <source>
        <dbReference type="SAM" id="Phobius"/>
    </source>
</evidence>
<evidence type="ECO:0008006" key="4">
    <source>
        <dbReference type="Google" id="ProtNLM"/>
    </source>
</evidence>
<keyword evidence="1" id="KW-1133">Transmembrane helix</keyword>
<feature type="transmembrane region" description="Helical" evidence="1">
    <location>
        <begin position="64"/>
        <end position="82"/>
    </location>
</feature>
<proteinExistence type="predicted"/>
<dbReference type="Proteomes" id="UP000532440">
    <property type="component" value="Unassembled WGS sequence"/>
</dbReference>
<evidence type="ECO:0000313" key="2">
    <source>
        <dbReference type="EMBL" id="MBB5272258.1"/>
    </source>
</evidence>
<dbReference type="RefSeq" id="WP_183967494.1">
    <property type="nucleotide sequence ID" value="NZ_BAABEW010000002.1"/>
</dbReference>
<sequence length="169" mass="18065">MIVQILSHTPIWVYALLLVLVGFGLMQARTRTVGRIPALLLPAGMIVLSLAGINSSFGFKAIPLAAWGVATTAATLVGYVFFRDKRIRYQATEGRFLIPGSWLPLVVMMAIFAAKYAYAVMNAMNAELVSTPMFAGAVSAVYGLLSGYFSSRAVNLIRLATGPASSTTI</sequence>
<dbReference type="AlphaFoldDB" id="A0A7W8HJC3"/>
<feature type="transmembrane region" description="Helical" evidence="1">
    <location>
        <begin position="133"/>
        <end position="150"/>
    </location>
</feature>
<dbReference type="EMBL" id="JACHGB010000004">
    <property type="protein sequence ID" value="MBB5272258.1"/>
    <property type="molecule type" value="Genomic_DNA"/>
</dbReference>
<keyword evidence="1" id="KW-0472">Membrane</keyword>
<feature type="transmembrane region" description="Helical" evidence="1">
    <location>
        <begin position="6"/>
        <end position="26"/>
    </location>
</feature>
<keyword evidence="3" id="KW-1185">Reference proteome</keyword>
<evidence type="ECO:0000313" key="3">
    <source>
        <dbReference type="Proteomes" id="UP000532440"/>
    </source>
</evidence>
<gene>
    <name evidence="2" type="ORF">HNQ70_002272</name>
</gene>
<feature type="transmembrane region" description="Helical" evidence="1">
    <location>
        <begin position="38"/>
        <end position="58"/>
    </location>
</feature>
<keyword evidence="1" id="KW-0812">Transmembrane</keyword>
<protein>
    <recommendedName>
        <fullName evidence="4">DUF1453 domain-containing protein</fullName>
    </recommendedName>
</protein>
<feature type="transmembrane region" description="Helical" evidence="1">
    <location>
        <begin position="102"/>
        <end position="121"/>
    </location>
</feature>